<proteinExistence type="predicted"/>
<dbReference type="EMBL" id="KC295538">
    <property type="protein sequence ID" value="AGC35231.1"/>
    <property type="molecule type" value="Genomic_DNA"/>
</dbReference>
<keyword evidence="2" id="KW-1185">Reference proteome</keyword>
<name>L7TLB2_9CAUD</name>
<dbReference type="RefSeq" id="YP_009150865.1">
    <property type="nucleotide sequence ID" value="NC_027364.1"/>
</dbReference>
<dbReference type="KEGG" id="vg:24643284"/>
<protein>
    <submittedName>
        <fullName evidence="1">Uncharacterized protein</fullName>
    </submittedName>
</protein>
<sequence length="348" mass="35331">MLVTANAVPSPLRVIDGAVAAPVTPNVPPIVALPSECSVVATERLFATTSVLDKSNAPGVNVPVMLTLLPKVAAPVTSIVVLNVPEVADTAPESSEPTVAFPVTPSVPPIVALLVTANAVPSPLRAIDGAVAAPVTPSVPPIVALPFECRVVATERLLASTSVLDKSNAPGVNVPVILTLLPNVAAPVTPSVVLNVPEVADIAPESSEPTVAFPVTSKVPPTVPFVVTANVPVLNSCAVTLPDAVTVEVETPPVRVLAPVTLNVVAAVTLFTLRSAPDRSKPPSGINAPLTVSFCTVLSPVTSRVDAVRPPFILAAPVTPRVVVTVALLRVESPEILALGAVIVPAST</sequence>
<organism evidence="1 2">
    <name type="scientific">Escherichia phage PBECO4</name>
    <dbReference type="NCBI Taxonomy" id="1273738"/>
    <lineage>
        <taxon>Viruses</taxon>
        <taxon>Duplodnaviria</taxon>
        <taxon>Heunggongvirae</taxon>
        <taxon>Uroviricota</taxon>
        <taxon>Caudoviricetes</taxon>
        <taxon>Asteriusvirus</taxon>
        <taxon>Asteriusvirus PBECO4</taxon>
    </lineage>
</organism>
<accession>L7TLB2</accession>
<reference evidence="1 2" key="1">
    <citation type="journal article" date="2013" name="Arch. Virol.">
        <title>Genomic analysis of bacteriophage PBECO4 infecting Escherichia coli O157:H7.</title>
        <authorList>
            <person name="Kim M.S."/>
            <person name="Hong S.S."/>
            <person name="Park K."/>
            <person name="Myung H."/>
        </authorList>
    </citation>
    <scope>NUCLEOTIDE SEQUENCE [LARGE SCALE GENOMIC DNA]</scope>
</reference>
<dbReference type="Proteomes" id="UP000011158">
    <property type="component" value="Segment"/>
</dbReference>
<evidence type="ECO:0000313" key="2">
    <source>
        <dbReference type="Proteomes" id="UP000011158"/>
    </source>
</evidence>
<evidence type="ECO:0000313" key="1">
    <source>
        <dbReference type="EMBL" id="AGC35231.1"/>
    </source>
</evidence>
<dbReference type="GeneID" id="24643284"/>